<dbReference type="InterPro" id="IPR011650">
    <property type="entry name" value="Peptidase_M20_dimer"/>
</dbReference>
<dbReference type="InterPro" id="IPR002933">
    <property type="entry name" value="Peptidase_M20"/>
</dbReference>
<reference evidence="6" key="1">
    <citation type="journal article" date="2019" name="Int. J. Syst. Evol. Microbiol.">
        <title>The Global Catalogue of Microorganisms (GCM) 10K type strain sequencing project: providing services to taxonomists for standard genome sequencing and annotation.</title>
        <authorList>
            <consortium name="The Broad Institute Genomics Platform"/>
            <consortium name="The Broad Institute Genome Sequencing Center for Infectious Disease"/>
            <person name="Wu L."/>
            <person name="Ma J."/>
        </authorList>
    </citation>
    <scope>NUCLEOTIDE SEQUENCE [LARGE SCALE GENOMIC DNA]</scope>
    <source>
        <strain evidence="6">JCM 17326</strain>
    </source>
</reference>
<organism evidence="5 6">
    <name type="scientific">Nonomuraea rosea</name>
    <dbReference type="NCBI Taxonomy" id="638574"/>
    <lineage>
        <taxon>Bacteria</taxon>
        <taxon>Bacillati</taxon>
        <taxon>Actinomycetota</taxon>
        <taxon>Actinomycetes</taxon>
        <taxon>Streptosporangiales</taxon>
        <taxon>Streptosporangiaceae</taxon>
        <taxon>Nonomuraea</taxon>
    </lineage>
</organism>
<feature type="domain" description="Peptidase M20 dimerisation" evidence="4">
    <location>
        <begin position="265"/>
        <end position="374"/>
    </location>
</feature>
<dbReference type="SUPFAM" id="SSF55031">
    <property type="entry name" value="Bacterial exopeptidase dimerisation domain"/>
    <property type="match status" value="1"/>
</dbReference>
<dbReference type="Pfam" id="PF01546">
    <property type="entry name" value="Peptidase_M20"/>
    <property type="match status" value="1"/>
</dbReference>
<dbReference type="PANTHER" id="PTHR43808:SF25">
    <property type="entry name" value="PEPTIDASE M20 DIMERISATION DOMAIN-CONTAINING PROTEIN"/>
    <property type="match status" value="1"/>
</dbReference>
<dbReference type="Proteomes" id="UP001500630">
    <property type="component" value="Unassembled WGS sequence"/>
</dbReference>
<dbReference type="Gene3D" id="3.30.70.360">
    <property type="match status" value="1"/>
</dbReference>
<evidence type="ECO:0000256" key="1">
    <source>
        <dbReference type="ARBA" id="ARBA00022723"/>
    </source>
</evidence>
<comment type="caution">
    <text evidence="5">The sequence shown here is derived from an EMBL/GenBank/DDBJ whole genome shotgun (WGS) entry which is preliminary data.</text>
</comment>
<dbReference type="SUPFAM" id="SSF53187">
    <property type="entry name" value="Zn-dependent exopeptidases"/>
    <property type="match status" value="1"/>
</dbReference>
<accession>A0ABP6WPN2</accession>
<evidence type="ECO:0000256" key="3">
    <source>
        <dbReference type="SAM" id="MobiDB-lite"/>
    </source>
</evidence>
<dbReference type="PANTHER" id="PTHR43808">
    <property type="entry name" value="ACETYLORNITHINE DEACETYLASE"/>
    <property type="match status" value="1"/>
</dbReference>
<dbReference type="Gene3D" id="3.40.630.10">
    <property type="entry name" value="Zn peptidases"/>
    <property type="match status" value="1"/>
</dbReference>
<proteinExistence type="predicted"/>
<sequence>MYATIGTHGQSGSNPLSRTTAHPANGTTTIQLIHVRTPMYHHEDRFEFMSPIRVHEKVCTMHDAEARVLNAIDAADTVRLLAETVRTPSVTGTDAESELQHRFAGLLTEAGMDVDVWQLDLADLTARPGFPGSEAPRVEGYGVVAVTPGEGPPALALQGHVDVVPTGDLAKWAGSDPFAARITGDVLRGVLHGRGACDMKAGLVANLAVARALRVSGVRLARPLAVHCVISEEDGGLGAFATLARGHTAEAAVITEPTSGTVITANAGALTFRLEIAGRAAHGATRHEGVNAVEVFWPVFEAIRRLEAGRNRDVPGLFGLATPYPIEFGTVRAGDWASTVPDLLIAEGRLGVRLDEDPAAARAAFEEAVADVADPWLRANPPVVTWPGGQFASGRLPAGHALLSEVTGAVADTTGRRPAESAAPYGSDLRLYAAGGIPTLHYGPGDVRFAHAPREQVELAELHEVTRALALLAVRRCGAL</sequence>
<feature type="region of interest" description="Disordered" evidence="3">
    <location>
        <begin position="1"/>
        <end position="25"/>
    </location>
</feature>
<evidence type="ECO:0000313" key="6">
    <source>
        <dbReference type="Proteomes" id="UP001500630"/>
    </source>
</evidence>
<dbReference type="InterPro" id="IPR036264">
    <property type="entry name" value="Bact_exopeptidase_dim_dom"/>
</dbReference>
<evidence type="ECO:0000259" key="4">
    <source>
        <dbReference type="Pfam" id="PF07687"/>
    </source>
</evidence>
<evidence type="ECO:0000313" key="5">
    <source>
        <dbReference type="EMBL" id="GAA3553547.1"/>
    </source>
</evidence>
<keyword evidence="2" id="KW-0378">Hydrolase</keyword>
<name>A0ABP6WPN2_9ACTN</name>
<evidence type="ECO:0000256" key="2">
    <source>
        <dbReference type="ARBA" id="ARBA00022801"/>
    </source>
</evidence>
<gene>
    <name evidence="5" type="ORF">GCM10022419_037390</name>
</gene>
<keyword evidence="6" id="KW-1185">Reference proteome</keyword>
<keyword evidence="1" id="KW-0479">Metal-binding</keyword>
<dbReference type="EMBL" id="BAABDQ010000007">
    <property type="protein sequence ID" value="GAA3553547.1"/>
    <property type="molecule type" value="Genomic_DNA"/>
</dbReference>
<protein>
    <submittedName>
        <fullName evidence="5">ArgE/DapE family deacylase</fullName>
    </submittedName>
</protein>
<dbReference type="InterPro" id="IPR050072">
    <property type="entry name" value="Peptidase_M20A"/>
</dbReference>
<dbReference type="Pfam" id="PF07687">
    <property type="entry name" value="M20_dimer"/>
    <property type="match status" value="1"/>
</dbReference>
<feature type="compositionally biased region" description="Polar residues" evidence="3">
    <location>
        <begin position="7"/>
        <end position="25"/>
    </location>
</feature>